<dbReference type="KEGG" id="psl:Psta_4112"/>
<evidence type="ECO:0000259" key="3">
    <source>
        <dbReference type="PROSITE" id="PS51747"/>
    </source>
</evidence>
<evidence type="ECO:0000256" key="1">
    <source>
        <dbReference type="ARBA" id="ARBA00022723"/>
    </source>
</evidence>
<dbReference type="PANTHER" id="PTHR11079:SF162">
    <property type="entry name" value="RIBOFLAVIN BIOSYNTHESIS PROTEIN PYRD, CHLOROPLASTIC"/>
    <property type="match status" value="1"/>
</dbReference>
<dbReference type="STRING" id="530564.Psta_4112"/>
<reference evidence="4 5" key="1">
    <citation type="journal article" date="2009" name="Stand. Genomic Sci.">
        <title>Complete genome sequence of Pirellula staleyi type strain (ATCC 27377).</title>
        <authorList>
            <person name="Clum A."/>
            <person name="Tindall B.J."/>
            <person name="Sikorski J."/>
            <person name="Ivanova N."/>
            <person name="Mavrommatis K."/>
            <person name="Lucas S."/>
            <person name="Glavina del Rio T."/>
            <person name="Nolan M."/>
            <person name="Chen F."/>
            <person name="Tice H."/>
            <person name="Pitluck S."/>
            <person name="Cheng J.F."/>
            <person name="Chertkov O."/>
            <person name="Brettin T."/>
            <person name="Han C."/>
            <person name="Detter J.C."/>
            <person name="Kuske C."/>
            <person name="Bruce D."/>
            <person name="Goodwin L."/>
            <person name="Ovchinikova G."/>
            <person name="Pati A."/>
            <person name="Mikhailova N."/>
            <person name="Chen A."/>
            <person name="Palaniappan K."/>
            <person name="Land M."/>
            <person name="Hauser L."/>
            <person name="Chang Y.J."/>
            <person name="Jeffries C.D."/>
            <person name="Chain P."/>
            <person name="Rohde M."/>
            <person name="Goker M."/>
            <person name="Bristow J."/>
            <person name="Eisen J.A."/>
            <person name="Markowitz V."/>
            <person name="Hugenholtz P."/>
            <person name="Kyrpides N.C."/>
            <person name="Klenk H.P."/>
            <person name="Lapidus A."/>
        </authorList>
    </citation>
    <scope>NUCLEOTIDE SEQUENCE [LARGE SCALE GENOMIC DNA]</scope>
    <source>
        <strain evidence="5">ATCC 27377 / DSM 6068 / ICPB 4128</strain>
    </source>
</reference>
<dbReference type="InterPro" id="IPR016193">
    <property type="entry name" value="Cytidine_deaminase-like"/>
</dbReference>
<accession>D2R329</accession>
<dbReference type="AlphaFoldDB" id="D2R329"/>
<dbReference type="InterPro" id="IPR002125">
    <property type="entry name" value="CMP_dCMP_dom"/>
</dbReference>
<dbReference type="GO" id="GO:0008270">
    <property type="term" value="F:zinc ion binding"/>
    <property type="evidence" value="ECO:0007669"/>
    <property type="project" value="InterPro"/>
</dbReference>
<dbReference type="PROSITE" id="PS00903">
    <property type="entry name" value="CYT_DCMP_DEAMINASES_1"/>
    <property type="match status" value="1"/>
</dbReference>
<dbReference type="Pfam" id="PF00383">
    <property type="entry name" value="dCMP_cyt_deam_1"/>
    <property type="match status" value="1"/>
</dbReference>
<dbReference type="HOGENOM" id="CLU_025810_5_3_0"/>
<evidence type="ECO:0000313" key="5">
    <source>
        <dbReference type="Proteomes" id="UP000001887"/>
    </source>
</evidence>
<sequence>MTTSPTPSRSALDESYMRAAIELARHVPQLPFGAVIVDRSSGKIIAGGFNQSAMNPTWHGEIVALNDLAQRGLHDRPSLALYTTAEPCPMCMGAILWSQIEELIYGTSIRFLQQTGWRQIDILASEVLARSPLGKCTIVPGVLEEECNALFVEARRT</sequence>
<keyword evidence="2" id="KW-0862">Zinc</keyword>
<dbReference type="Proteomes" id="UP000001887">
    <property type="component" value="Chromosome"/>
</dbReference>
<dbReference type="CDD" id="cd01285">
    <property type="entry name" value="nucleoside_deaminase"/>
    <property type="match status" value="1"/>
</dbReference>
<evidence type="ECO:0000256" key="2">
    <source>
        <dbReference type="ARBA" id="ARBA00022833"/>
    </source>
</evidence>
<proteinExistence type="predicted"/>
<evidence type="ECO:0000313" key="4">
    <source>
        <dbReference type="EMBL" id="ADB18762.1"/>
    </source>
</evidence>
<keyword evidence="5" id="KW-1185">Reference proteome</keyword>
<organism evidence="4 5">
    <name type="scientific">Pirellula staleyi (strain ATCC 27377 / DSM 6068 / ICPB 4128)</name>
    <name type="common">Pirella staleyi</name>
    <dbReference type="NCBI Taxonomy" id="530564"/>
    <lineage>
        <taxon>Bacteria</taxon>
        <taxon>Pseudomonadati</taxon>
        <taxon>Planctomycetota</taxon>
        <taxon>Planctomycetia</taxon>
        <taxon>Pirellulales</taxon>
        <taxon>Pirellulaceae</taxon>
        <taxon>Pirellula</taxon>
    </lineage>
</organism>
<dbReference type="Gene3D" id="3.40.140.10">
    <property type="entry name" value="Cytidine Deaminase, domain 2"/>
    <property type="match status" value="1"/>
</dbReference>
<gene>
    <name evidence="4" type="ordered locus">Psta_4112</name>
</gene>
<dbReference type="PROSITE" id="PS51747">
    <property type="entry name" value="CYT_DCMP_DEAMINASES_2"/>
    <property type="match status" value="1"/>
</dbReference>
<feature type="domain" description="CMP/dCMP-type deaminase" evidence="3">
    <location>
        <begin position="11"/>
        <end position="128"/>
    </location>
</feature>
<dbReference type="InterPro" id="IPR016192">
    <property type="entry name" value="APOBEC/CMP_deaminase_Zn-bd"/>
</dbReference>
<protein>
    <submittedName>
        <fullName evidence="4">CMP/dCMP deaminase zinc-binding protein</fullName>
    </submittedName>
</protein>
<name>D2R329_PIRSD</name>
<dbReference type="SUPFAM" id="SSF53927">
    <property type="entry name" value="Cytidine deaminase-like"/>
    <property type="match status" value="1"/>
</dbReference>
<dbReference type="PANTHER" id="PTHR11079">
    <property type="entry name" value="CYTOSINE DEAMINASE FAMILY MEMBER"/>
    <property type="match status" value="1"/>
</dbReference>
<dbReference type="OrthoDB" id="9802676at2"/>
<keyword evidence="1" id="KW-0479">Metal-binding</keyword>
<dbReference type="EMBL" id="CP001848">
    <property type="protein sequence ID" value="ADB18762.1"/>
    <property type="molecule type" value="Genomic_DNA"/>
</dbReference>
<dbReference type="eggNOG" id="COG0590">
    <property type="taxonomic scope" value="Bacteria"/>
</dbReference>
<dbReference type="GO" id="GO:0016787">
    <property type="term" value="F:hydrolase activity"/>
    <property type="evidence" value="ECO:0007669"/>
    <property type="project" value="InterPro"/>
</dbReference>